<proteinExistence type="predicted"/>
<dbReference type="InterPro" id="IPR044820">
    <property type="entry name" value="AGD14-like"/>
</dbReference>
<feature type="compositionally biased region" description="Basic and acidic residues" evidence="5">
    <location>
        <begin position="221"/>
        <end position="244"/>
    </location>
</feature>
<dbReference type="InterPro" id="IPR038508">
    <property type="entry name" value="ArfGAP_dom_sf"/>
</dbReference>
<dbReference type="SMART" id="SM00105">
    <property type="entry name" value="ArfGap"/>
    <property type="match status" value="1"/>
</dbReference>
<dbReference type="InterPro" id="IPR037278">
    <property type="entry name" value="ARFGAP/RecO"/>
</dbReference>
<keyword evidence="2 4" id="KW-0863">Zinc-finger</keyword>
<evidence type="ECO:0000313" key="7">
    <source>
        <dbReference type="EMBL" id="KAH6835875.1"/>
    </source>
</evidence>
<feature type="compositionally biased region" description="Polar residues" evidence="5">
    <location>
        <begin position="450"/>
        <end position="464"/>
    </location>
</feature>
<dbReference type="PROSITE" id="PS50115">
    <property type="entry name" value="ARFGAP"/>
    <property type="match status" value="1"/>
</dbReference>
<keyword evidence="3" id="KW-0862">Zinc</keyword>
<comment type="caution">
    <text evidence="7">The sequence shown here is derived from an EMBL/GenBank/DDBJ whole genome shotgun (WGS) entry which is preliminary data.</text>
</comment>
<reference evidence="7 8" key="1">
    <citation type="journal article" date="2021" name="Nat. Commun.">
        <title>Incipient diploidization of the medicinal plant Perilla within 10,000 years.</title>
        <authorList>
            <person name="Zhang Y."/>
            <person name="Shen Q."/>
            <person name="Leng L."/>
            <person name="Zhang D."/>
            <person name="Chen S."/>
            <person name="Shi Y."/>
            <person name="Ning Z."/>
            <person name="Chen S."/>
        </authorList>
    </citation>
    <scope>NUCLEOTIDE SEQUENCE [LARGE SCALE GENOMIC DNA]</scope>
    <source>
        <strain evidence="8">cv. PC099</strain>
    </source>
</reference>
<dbReference type="AlphaFoldDB" id="A0AAD4JMT5"/>
<dbReference type="FunFam" id="1.10.220.150:FF:000005">
    <property type="entry name" value="Arf-GAP domain and FG repeat-containing protein 1"/>
    <property type="match status" value="1"/>
</dbReference>
<organism evidence="7 8">
    <name type="scientific">Perilla frutescens var. hirtella</name>
    <name type="common">Perilla citriodora</name>
    <name type="synonym">Perilla setoyensis</name>
    <dbReference type="NCBI Taxonomy" id="608512"/>
    <lineage>
        <taxon>Eukaryota</taxon>
        <taxon>Viridiplantae</taxon>
        <taxon>Streptophyta</taxon>
        <taxon>Embryophyta</taxon>
        <taxon>Tracheophyta</taxon>
        <taxon>Spermatophyta</taxon>
        <taxon>Magnoliopsida</taxon>
        <taxon>eudicotyledons</taxon>
        <taxon>Gunneridae</taxon>
        <taxon>Pentapetalae</taxon>
        <taxon>asterids</taxon>
        <taxon>lamiids</taxon>
        <taxon>Lamiales</taxon>
        <taxon>Lamiaceae</taxon>
        <taxon>Nepetoideae</taxon>
        <taxon>Elsholtzieae</taxon>
        <taxon>Perilla</taxon>
    </lineage>
</organism>
<feature type="region of interest" description="Disordered" evidence="5">
    <location>
        <begin position="450"/>
        <end position="474"/>
    </location>
</feature>
<protein>
    <recommendedName>
        <fullName evidence="6">Arf-GAP domain-containing protein</fullName>
    </recommendedName>
</protein>
<sequence length="669" mass="73802">MPRRVKEEERVEMIIRGLLKQPDNRRCINCNSLGPQYVCTTFWTFVCTNCSGVHREFNHRVKSVSMAKFNDEEIMSLQAGGNERAKQIYLKTWDPLLKSYPESSNLHRIREFVNSVYVDRKYAGENSSNKLSMAKSENSRNFCEWPSEKPRWGRRDDYLGRSAVERGSNSGMDDLYDHSLFEKSSSSKGGKGLNLKDFLEERIPRNIQEMPRSTSHRSRPTRLEIVDDRFREDGSVKRYERNSVREPGYGSRSPGALRIAAAPPGADDQKAAEGSARGQKAAEATTIRPTGTNEKQNEATNSSSLIDFADAKPEPNQSPAEPQEEKMASDTNNKSISVASPTTQVTAIVPVNSVEFLLFELSAPITPSSAITNTSQMYSGPARLDSTNISNDVQTTKAPEISNSSEEALAIVVMPSDQPLDRENAYHVMQDMQAHQLLHNTISNTLHTASSVASSLNEQGNKSPASDDLRRTKSVPHVQSLQPVNLSPSARREIPEELFASGYPSFTPAVAGWQMHLPHGAGYGMQFHPRAMPLSAYPNPPKPKNPFDTDDDRFQVQAATYPSMPQFQGHLTNMPTSRAPESQPSPYAAALSSQSHMSSYGMNMHLVPGAYMAQVSNSMLLTRPEGNANFGRSDDAFAFLNPIQRGGSGAETFPTAPTSSLSRAGNPFG</sequence>
<evidence type="ECO:0000259" key="6">
    <source>
        <dbReference type="PROSITE" id="PS50115"/>
    </source>
</evidence>
<keyword evidence="8" id="KW-1185">Reference proteome</keyword>
<keyword evidence="1" id="KW-0479">Metal-binding</keyword>
<dbReference type="Gene3D" id="1.10.220.150">
    <property type="entry name" value="Arf GTPase activating protein"/>
    <property type="match status" value="1"/>
</dbReference>
<dbReference type="SUPFAM" id="SSF57863">
    <property type="entry name" value="ArfGap/RecO-like zinc finger"/>
    <property type="match status" value="1"/>
</dbReference>
<dbReference type="GO" id="GO:0005096">
    <property type="term" value="F:GTPase activator activity"/>
    <property type="evidence" value="ECO:0007669"/>
    <property type="project" value="InterPro"/>
</dbReference>
<dbReference type="GO" id="GO:0008270">
    <property type="term" value="F:zinc ion binding"/>
    <property type="evidence" value="ECO:0007669"/>
    <property type="project" value="UniProtKB-KW"/>
</dbReference>
<name>A0AAD4JMT5_PERFH</name>
<evidence type="ECO:0000256" key="2">
    <source>
        <dbReference type="ARBA" id="ARBA00022771"/>
    </source>
</evidence>
<feature type="region of interest" description="Disordered" evidence="5">
    <location>
        <begin position="206"/>
        <end position="335"/>
    </location>
</feature>
<dbReference type="EMBL" id="SDAM02000032">
    <property type="protein sequence ID" value="KAH6835875.1"/>
    <property type="molecule type" value="Genomic_DNA"/>
</dbReference>
<dbReference type="Proteomes" id="UP001190926">
    <property type="component" value="Unassembled WGS sequence"/>
</dbReference>
<gene>
    <name evidence="7" type="ORF">C2S53_012557</name>
</gene>
<dbReference type="PRINTS" id="PR00405">
    <property type="entry name" value="REVINTRACTNG"/>
</dbReference>
<evidence type="ECO:0000256" key="4">
    <source>
        <dbReference type="PROSITE-ProRule" id="PRU00288"/>
    </source>
</evidence>
<dbReference type="Pfam" id="PF01412">
    <property type="entry name" value="ArfGap"/>
    <property type="match status" value="1"/>
</dbReference>
<evidence type="ECO:0000313" key="8">
    <source>
        <dbReference type="Proteomes" id="UP001190926"/>
    </source>
</evidence>
<evidence type="ECO:0000256" key="3">
    <source>
        <dbReference type="ARBA" id="ARBA00022833"/>
    </source>
</evidence>
<dbReference type="PANTHER" id="PTHR46085:SF16">
    <property type="entry name" value="ARFGAP_RECO-LIKE ZINC FINGER DOMAIN-CONTAINING PROTEIN"/>
    <property type="match status" value="1"/>
</dbReference>
<feature type="region of interest" description="Disordered" evidence="5">
    <location>
        <begin position="565"/>
        <end position="590"/>
    </location>
</feature>
<feature type="compositionally biased region" description="Polar residues" evidence="5">
    <location>
        <begin position="287"/>
        <end position="305"/>
    </location>
</feature>
<dbReference type="PANTHER" id="PTHR46085">
    <property type="entry name" value="ARFGAP/RECO-RELATED"/>
    <property type="match status" value="1"/>
</dbReference>
<feature type="domain" description="Arf-GAP" evidence="6">
    <location>
        <begin position="12"/>
        <end position="130"/>
    </location>
</feature>
<accession>A0AAD4JMT5</accession>
<dbReference type="CDD" id="cd08838">
    <property type="entry name" value="ArfGap_AGFG"/>
    <property type="match status" value="1"/>
</dbReference>
<dbReference type="InterPro" id="IPR001164">
    <property type="entry name" value="ArfGAP_dom"/>
</dbReference>
<evidence type="ECO:0000256" key="1">
    <source>
        <dbReference type="ARBA" id="ARBA00022723"/>
    </source>
</evidence>
<evidence type="ECO:0000256" key="5">
    <source>
        <dbReference type="SAM" id="MobiDB-lite"/>
    </source>
</evidence>
<feature type="region of interest" description="Disordered" evidence="5">
    <location>
        <begin position="648"/>
        <end position="669"/>
    </location>
</feature>